<dbReference type="Proteomes" id="UP000287033">
    <property type="component" value="Unassembled WGS sequence"/>
</dbReference>
<feature type="compositionally biased region" description="Basic and acidic residues" evidence="1">
    <location>
        <begin position="48"/>
        <end position="65"/>
    </location>
</feature>
<keyword evidence="3" id="KW-1185">Reference proteome</keyword>
<reference evidence="2 3" key="1">
    <citation type="journal article" date="2018" name="Nat. Ecol. Evol.">
        <title>Shark genomes provide insights into elasmobranch evolution and the origin of vertebrates.</title>
        <authorList>
            <person name="Hara Y"/>
            <person name="Yamaguchi K"/>
            <person name="Onimaru K"/>
            <person name="Kadota M"/>
            <person name="Koyanagi M"/>
            <person name="Keeley SD"/>
            <person name="Tatsumi K"/>
            <person name="Tanaka K"/>
            <person name="Motone F"/>
            <person name="Kageyama Y"/>
            <person name="Nozu R"/>
            <person name="Adachi N"/>
            <person name="Nishimura O"/>
            <person name="Nakagawa R"/>
            <person name="Tanegashima C"/>
            <person name="Kiyatake I"/>
            <person name="Matsumoto R"/>
            <person name="Murakumo K"/>
            <person name="Nishida K"/>
            <person name="Terakita A"/>
            <person name="Kuratani S"/>
            <person name="Sato K"/>
            <person name="Hyodo S Kuraku.S."/>
        </authorList>
    </citation>
    <scope>NUCLEOTIDE SEQUENCE [LARGE SCALE GENOMIC DNA]</scope>
</reference>
<accession>A0A401T9P4</accession>
<evidence type="ECO:0000313" key="2">
    <source>
        <dbReference type="EMBL" id="GCC39312.1"/>
    </source>
</evidence>
<organism evidence="2 3">
    <name type="scientific">Chiloscyllium punctatum</name>
    <name type="common">Brownbanded bambooshark</name>
    <name type="synonym">Hemiscyllium punctatum</name>
    <dbReference type="NCBI Taxonomy" id="137246"/>
    <lineage>
        <taxon>Eukaryota</taxon>
        <taxon>Metazoa</taxon>
        <taxon>Chordata</taxon>
        <taxon>Craniata</taxon>
        <taxon>Vertebrata</taxon>
        <taxon>Chondrichthyes</taxon>
        <taxon>Elasmobranchii</taxon>
        <taxon>Galeomorphii</taxon>
        <taxon>Galeoidea</taxon>
        <taxon>Orectolobiformes</taxon>
        <taxon>Hemiscylliidae</taxon>
        <taxon>Chiloscyllium</taxon>
    </lineage>
</organism>
<feature type="compositionally biased region" description="Basic and acidic residues" evidence="1">
    <location>
        <begin position="17"/>
        <end position="26"/>
    </location>
</feature>
<evidence type="ECO:0000313" key="3">
    <source>
        <dbReference type="Proteomes" id="UP000287033"/>
    </source>
</evidence>
<feature type="compositionally biased region" description="Polar residues" evidence="1">
    <location>
        <begin position="33"/>
        <end position="44"/>
    </location>
</feature>
<dbReference type="AlphaFoldDB" id="A0A401T9P4"/>
<feature type="region of interest" description="Disordered" evidence="1">
    <location>
        <begin position="1"/>
        <end position="80"/>
    </location>
</feature>
<proteinExistence type="predicted"/>
<protein>
    <submittedName>
        <fullName evidence="2">Uncharacterized protein</fullName>
    </submittedName>
</protein>
<feature type="compositionally biased region" description="Polar residues" evidence="1">
    <location>
        <begin position="1"/>
        <end position="12"/>
    </location>
</feature>
<name>A0A401T9P4_CHIPU</name>
<feature type="region of interest" description="Disordered" evidence="1">
    <location>
        <begin position="96"/>
        <end position="120"/>
    </location>
</feature>
<dbReference type="EMBL" id="BEZZ01014704">
    <property type="protein sequence ID" value="GCC39312.1"/>
    <property type="molecule type" value="Genomic_DNA"/>
</dbReference>
<comment type="caution">
    <text evidence="2">The sequence shown here is derived from an EMBL/GenBank/DDBJ whole genome shotgun (WGS) entry which is preliminary data.</text>
</comment>
<evidence type="ECO:0000256" key="1">
    <source>
        <dbReference type="SAM" id="MobiDB-lite"/>
    </source>
</evidence>
<feature type="non-terminal residue" evidence="2">
    <location>
        <position position="1"/>
    </location>
</feature>
<sequence>VRTVETSHTNGKPNFRTKGDLVRHLDGGGGADMSSQNGNATPNQPAILRRDSHLRTREKRVKADGENGGDVSSNADRERTGTYFTILAINSLQRLWQTRGSGEDRRRTDPIPSLRELAQG</sequence>
<gene>
    <name evidence="2" type="ORF">chiPu_0023052</name>
</gene>